<dbReference type="RefSeq" id="WP_015694550.1">
    <property type="nucleotide sequence ID" value="NZ_AP018492.1"/>
</dbReference>
<dbReference type="InterPro" id="IPR041796">
    <property type="entry name" value="Mre11_N"/>
</dbReference>
<proteinExistence type="predicted"/>
<evidence type="ECO:0000256" key="1">
    <source>
        <dbReference type="ARBA" id="ARBA00022801"/>
    </source>
</evidence>
<dbReference type="GeneID" id="57042895"/>
<evidence type="ECO:0000259" key="2">
    <source>
        <dbReference type="Pfam" id="PF00149"/>
    </source>
</evidence>
<reference evidence="3 4" key="1">
    <citation type="submission" date="2018-01" db="EMBL/GenBank/DDBJ databases">
        <title>Whole genome sequence of Melissococcus plutonius DAT561.</title>
        <authorList>
            <person name="Okumura K."/>
            <person name="Takamatsu D."/>
            <person name="Okura M."/>
        </authorList>
    </citation>
    <scope>NUCLEOTIDE SEQUENCE [LARGE SCALE GENOMIC DNA]</scope>
    <source>
        <strain evidence="3 4">DAT561</strain>
    </source>
</reference>
<dbReference type="InterPro" id="IPR029052">
    <property type="entry name" value="Metallo-depent_PP-like"/>
</dbReference>
<dbReference type="GO" id="GO:0004527">
    <property type="term" value="F:exonuclease activity"/>
    <property type="evidence" value="ECO:0007669"/>
    <property type="project" value="UniProtKB-KW"/>
</dbReference>
<dbReference type="InterPro" id="IPR014576">
    <property type="entry name" value="Pesterase_YhaO"/>
</dbReference>
<gene>
    <name evidence="3" type="ORF">DAT561_0334</name>
</gene>
<keyword evidence="1" id="KW-0378">Hydrolase</keyword>
<dbReference type="InterPro" id="IPR050535">
    <property type="entry name" value="DNA_Repair-Maintenance_Comp"/>
</dbReference>
<protein>
    <submittedName>
        <fullName evidence="3">DNA repair exonuclease family protein YhaO</fullName>
    </submittedName>
</protein>
<dbReference type="SUPFAM" id="SSF56300">
    <property type="entry name" value="Metallo-dependent phosphatases"/>
    <property type="match status" value="1"/>
</dbReference>
<dbReference type="Gene3D" id="3.60.21.10">
    <property type="match status" value="1"/>
</dbReference>
<dbReference type="PANTHER" id="PTHR30337:SF7">
    <property type="entry name" value="PHOSPHOESTERASE"/>
    <property type="match status" value="1"/>
</dbReference>
<dbReference type="AlphaFoldDB" id="A0A2Z5Y0V6"/>
<dbReference type="Pfam" id="PF00149">
    <property type="entry name" value="Metallophos"/>
    <property type="match status" value="1"/>
</dbReference>
<evidence type="ECO:0000313" key="3">
    <source>
        <dbReference type="EMBL" id="BBC60473.1"/>
    </source>
</evidence>
<dbReference type="PANTHER" id="PTHR30337">
    <property type="entry name" value="COMPONENT OF ATP-DEPENDENT DSDNA EXONUCLEASE"/>
    <property type="match status" value="1"/>
</dbReference>
<keyword evidence="3" id="KW-0540">Nuclease</keyword>
<organism evidence="3 4">
    <name type="scientific">Melissococcus plutonius</name>
    <dbReference type="NCBI Taxonomy" id="33970"/>
    <lineage>
        <taxon>Bacteria</taxon>
        <taxon>Bacillati</taxon>
        <taxon>Bacillota</taxon>
        <taxon>Bacilli</taxon>
        <taxon>Lactobacillales</taxon>
        <taxon>Enterococcaceae</taxon>
        <taxon>Melissococcus</taxon>
    </lineage>
</organism>
<accession>A0A2Z5Y0V6</accession>
<sequence length="410" mass="47563">MRILHTADLHMDRTFEGLKNLPEVIIKKLQQANQTLITKIVNKAIALDVDLVIFAGDNFHQSRTSIQMQSLFINELKRLEEVNIPVVLTFGNHDYYNKDRYWFAFPENVFVFASEQVETIHLLSKQKETIAISGFSYEHPWINEDKLTNFPIRDSKAAIHIGIYHGDSIRGSEQRYAPFSLSEMKAKGYDYWALGHIHQPQILSTKPLIAYSGTPQGHTKKERDVKGIAIVEFNQAKPTLKFESVAEVCWHKCNCSLETCQSLQEVLSFLMNYLAQKFIDIEQFCLVELQINHIEHLNETFQIAIKNKELLSYLHEALLQNQLNNLWITDVVINNNQKDDKYYLNATSELIHQLAKNYLQPTIFSDITRELTENPVGSKILTIDEKWRQQCVDQTYKKISEDFIIQEDPS</sequence>
<keyword evidence="3" id="KW-0269">Exonuclease</keyword>
<dbReference type="EMBL" id="AP018492">
    <property type="protein sequence ID" value="BBC60473.1"/>
    <property type="molecule type" value="Genomic_DNA"/>
</dbReference>
<dbReference type="InterPro" id="IPR004843">
    <property type="entry name" value="Calcineurin-like_PHP"/>
</dbReference>
<dbReference type="CDD" id="cd00840">
    <property type="entry name" value="MPP_Mre11_N"/>
    <property type="match status" value="1"/>
</dbReference>
<dbReference type="Proteomes" id="UP000269226">
    <property type="component" value="Chromosome"/>
</dbReference>
<feature type="domain" description="Calcineurin-like phosphoesterase" evidence="2">
    <location>
        <begin position="1"/>
        <end position="200"/>
    </location>
</feature>
<dbReference type="PIRSF" id="PIRSF033091">
    <property type="entry name" value="Pesterase_YhaO"/>
    <property type="match status" value="1"/>
</dbReference>
<evidence type="ECO:0000313" key="4">
    <source>
        <dbReference type="Proteomes" id="UP000269226"/>
    </source>
</evidence>
<name>A0A2Z5Y0V6_9ENTE</name>